<dbReference type="GeneID" id="136818378"/>
<dbReference type="GO" id="GO:0071539">
    <property type="term" value="P:protein localization to centrosome"/>
    <property type="evidence" value="ECO:0007669"/>
    <property type="project" value="InterPro"/>
</dbReference>
<evidence type="ECO:0000313" key="10">
    <source>
        <dbReference type="EnsemblMetazoa" id="CLYHEMP018726.1"/>
    </source>
</evidence>
<feature type="domain" description="Cep192-like" evidence="4">
    <location>
        <begin position="2030"/>
        <end position="2149"/>
    </location>
</feature>
<dbReference type="GO" id="GO:0005737">
    <property type="term" value="C:cytoplasm"/>
    <property type="evidence" value="ECO:0007669"/>
    <property type="project" value="TreeGrafter"/>
</dbReference>
<dbReference type="InterPro" id="IPR054092">
    <property type="entry name" value="Cep192-like_D6"/>
</dbReference>
<dbReference type="EnsemblMetazoa" id="CLYHEMT018726.1">
    <property type="protein sequence ID" value="CLYHEMP018726.1"/>
    <property type="gene ID" value="CLYHEMG018726"/>
</dbReference>
<feature type="compositionally biased region" description="Acidic residues" evidence="1">
    <location>
        <begin position="40"/>
        <end position="50"/>
    </location>
</feature>
<feature type="region of interest" description="Disordered" evidence="1">
    <location>
        <begin position="275"/>
        <end position="295"/>
    </location>
</feature>
<dbReference type="Pfam" id="PF22064">
    <property type="entry name" value="Cep192_D2"/>
    <property type="match status" value="1"/>
</dbReference>
<name>A0A7M6DNS3_9CNID</name>
<dbReference type="InterPro" id="IPR054087">
    <property type="entry name" value="Cep192-like_D7"/>
</dbReference>
<evidence type="ECO:0000259" key="7">
    <source>
        <dbReference type="Pfam" id="PF22073"/>
    </source>
</evidence>
<feature type="region of interest" description="Disordered" evidence="1">
    <location>
        <begin position="1"/>
        <end position="20"/>
    </location>
</feature>
<feature type="domain" description="Cep192/Spd-2-like" evidence="7">
    <location>
        <begin position="1420"/>
        <end position="1533"/>
    </location>
</feature>
<dbReference type="InterPro" id="IPR054090">
    <property type="entry name" value="Cep192_Spd-2-like_dom"/>
</dbReference>
<dbReference type="PANTHER" id="PTHR16029:SF11">
    <property type="entry name" value="CENTROSOMAL PROTEIN OF 192 KDA"/>
    <property type="match status" value="1"/>
</dbReference>
<dbReference type="Pfam" id="PF22074">
    <property type="entry name" value="Cep192_D5"/>
    <property type="match status" value="1"/>
</dbReference>
<dbReference type="GO" id="GO:0019901">
    <property type="term" value="F:protein kinase binding"/>
    <property type="evidence" value="ECO:0007669"/>
    <property type="project" value="TreeGrafter"/>
</dbReference>
<dbReference type="GO" id="GO:0090222">
    <property type="term" value="P:centrosome-templated microtubule nucleation"/>
    <property type="evidence" value="ECO:0007669"/>
    <property type="project" value="InterPro"/>
</dbReference>
<feature type="compositionally biased region" description="Polar residues" evidence="1">
    <location>
        <begin position="2020"/>
        <end position="2030"/>
    </location>
</feature>
<dbReference type="InterPro" id="IPR054086">
    <property type="entry name" value="Cep192-like_D2"/>
</dbReference>
<dbReference type="PANTHER" id="PTHR16029">
    <property type="entry name" value="CENTROSOMAL PROTEIN OF 192 KDA"/>
    <property type="match status" value="1"/>
</dbReference>
<evidence type="ECO:0000259" key="9">
    <source>
        <dbReference type="Pfam" id="PF22076"/>
    </source>
</evidence>
<feature type="domain" description="Cep192-like" evidence="2">
    <location>
        <begin position="1049"/>
        <end position="1165"/>
    </location>
</feature>
<feature type="region of interest" description="Disordered" evidence="1">
    <location>
        <begin position="866"/>
        <end position="897"/>
    </location>
</feature>
<dbReference type="Pfam" id="PF22066">
    <property type="entry name" value="Cep192_D8"/>
    <property type="match status" value="1"/>
</dbReference>
<dbReference type="Pfam" id="PF22067">
    <property type="entry name" value="Cep192_D3"/>
    <property type="match status" value="1"/>
</dbReference>
<feature type="compositionally biased region" description="Basic and acidic residues" evidence="1">
    <location>
        <begin position="51"/>
        <end position="62"/>
    </location>
</feature>
<feature type="domain" description="Cep192-like" evidence="9">
    <location>
        <begin position="1888"/>
        <end position="1983"/>
    </location>
</feature>
<dbReference type="InterPro" id="IPR054085">
    <property type="entry name" value="Cep192-like_D1"/>
</dbReference>
<feature type="domain" description="Cep192-like" evidence="3">
    <location>
        <begin position="1170"/>
        <end position="1310"/>
    </location>
</feature>
<reference evidence="10" key="1">
    <citation type="submission" date="2021-01" db="UniProtKB">
        <authorList>
            <consortium name="EnsemblMetazoa"/>
        </authorList>
    </citation>
    <scope>IDENTIFICATION</scope>
</reference>
<feature type="compositionally biased region" description="Gly residues" evidence="1">
    <location>
        <begin position="345"/>
        <end position="355"/>
    </location>
</feature>
<dbReference type="Gene3D" id="2.60.40.10">
    <property type="entry name" value="Immunoglobulins"/>
    <property type="match status" value="6"/>
</dbReference>
<dbReference type="InterPro" id="IPR054088">
    <property type="entry name" value="Cep192-like_D8"/>
</dbReference>
<evidence type="ECO:0000259" key="5">
    <source>
        <dbReference type="Pfam" id="PF22066"/>
    </source>
</evidence>
<evidence type="ECO:0000259" key="6">
    <source>
        <dbReference type="Pfam" id="PF22067"/>
    </source>
</evidence>
<dbReference type="RefSeq" id="XP_066930816.1">
    <property type="nucleotide sequence ID" value="XM_067074715.1"/>
</dbReference>
<protein>
    <submittedName>
        <fullName evidence="10">Uncharacterized protein</fullName>
    </submittedName>
</protein>
<dbReference type="Proteomes" id="UP000594262">
    <property type="component" value="Unplaced"/>
</dbReference>
<proteinExistence type="predicted"/>
<dbReference type="InterPro" id="IPR013783">
    <property type="entry name" value="Ig-like_fold"/>
</dbReference>
<dbReference type="GO" id="GO:0005814">
    <property type="term" value="C:centriole"/>
    <property type="evidence" value="ECO:0007669"/>
    <property type="project" value="TreeGrafter"/>
</dbReference>
<feature type="compositionally biased region" description="Polar residues" evidence="1">
    <location>
        <begin position="279"/>
        <end position="295"/>
    </location>
</feature>
<feature type="region of interest" description="Disordered" evidence="1">
    <location>
        <begin position="433"/>
        <end position="453"/>
    </location>
</feature>
<feature type="region of interest" description="Disordered" evidence="1">
    <location>
        <begin position="333"/>
        <end position="417"/>
    </location>
</feature>
<feature type="domain" description="Cep192-like" evidence="5">
    <location>
        <begin position="2180"/>
        <end position="2281"/>
    </location>
</feature>
<dbReference type="InterPro" id="IPR039103">
    <property type="entry name" value="Spd-2/CEP192"/>
</dbReference>
<evidence type="ECO:0000313" key="11">
    <source>
        <dbReference type="Proteomes" id="UP000594262"/>
    </source>
</evidence>
<dbReference type="InterPro" id="IPR054091">
    <property type="entry name" value="Cep192-like_D5"/>
</dbReference>
<evidence type="ECO:0000259" key="4">
    <source>
        <dbReference type="Pfam" id="PF22065"/>
    </source>
</evidence>
<keyword evidence="11" id="KW-1185">Reference proteome</keyword>
<dbReference type="OrthoDB" id="67059at2759"/>
<feature type="region of interest" description="Disordered" evidence="1">
    <location>
        <begin position="40"/>
        <end position="62"/>
    </location>
</feature>
<evidence type="ECO:0000259" key="3">
    <source>
        <dbReference type="Pfam" id="PF22064"/>
    </source>
</evidence>
<feature type="region of interest" description="Disordered" evidence="1">
    <location>
        <begin position="1991"/>
        <end position="2030"/>
    </location>
</feature>
<organism evidence="10 11">
    <name type="scientific">Clytia hemisphaerica</name>
    <dbReference type="NCBI Taxonomy" id="252671"/>
    <lineage>
        <taxon>Eukaryota</taxon>
        <taxon>Metazoa</taxon>
        <taxon>Cnidaria</taxon>
        <taxon>Hydrozoa</taxon>
        <taxon>Hydroidolina</taxon>
        <taxon>Leptothecata</taxon>
        <taxon>Obeliida</taxon>
        <taxon>Clytiidae</taxon>
        <taxon>Clytia</taxon>
    </lineage>
</organism>
<evidence type="ECO:0000256" key="1">
    <source>
        <dbReference type="SAM" id="MobiDB-lite"/>
    </source>
</evidence>
<sequence>MMADGFEVAPAADDSRLSDISFPSHVSGLGSFVDLEETIISEGEEDEGEDQVFKDEPKENHDIAKEKSTENQVANMKAFLAISSPPVTASNSNSMNSLNESSSMSLSRLEALQESLHDSFLNSHSDDSEREKNMQRFLQEAAYSSEKYDQEKPPSLSDMIDLSKKMKSFQMHSRDTTIAFDLNQTDQDVNQTELDSIFMKEVRKRLQLTNVDETINPSPLEEEIDKTVLNSDEDENNNAEDTQSDASAIAEKITEDLRKIDNMDMCKLYGEIERPHLDGSSSDSDTDVNLQPTSTSVQNFARTSIQTKRFELQHELEGLNLDNIPERQLAEGIDNDSETFNTNNDGGGGGGGDGSSGPEDEMGGDGGVLIRNRRLASQGVGSASNHSDDEDDDDRSTPPSRERPVGGSGNNNDGSGLRQVHFAASITNQMSTPTSLPLAAEPQNKVDTTPQDSRLSARYFLAASTPFKSDEPEDTMTNPPNWMNQTQSFHMGQGQSTPGGKSEERTLIGASRDEMTLMNTPSSMTLTRLKQQHGELPDWTFNQTDGNFTNKNITNPFEATDPPHYNPFDTYNAEGGNGAGFPAMSEAEFNGFNGSVRSEDFHGDKDLEALFEEDERQVALNHNSVYKEPNESAVSEWSLRTQNQHIPSMMLPTEAEEEDEQGRASVYFKAKSKDMGNLSGGNASTRPKFSDDKSHKVVTPPTAQPIGLIHKGRSSETDQTIPPNVSDSIFEEDTPVQSNATYVQSEAVETPKSALLKTHKRMSNTVLLKKKKRQLVGQEAETSVAATSEEKVSSAPAVSIPSSELEASCLLDDIKERRVSTIGLDDSQVMNLAKLISTMTGTEEDMVYQLICLLPKKNDVIKRISNQSKKMSNTSNSKSFHSSMTSNNSLKTLSTSSERTIKPISSVIPLNAERSQYSEPSRDSHTINYMQSTHLPERYSDPQPLFERPATEQRLAVSVSPVRNNALQNNRTAPTPYGHFQPTSLQTSDRSFLGTLTDNRSFVPLAAHTRTLTEGISRTSGDFSSTYSHTTAASSFGSISKHDSLIHSESIVYPRDVNFDICCSGASSQRIIQIKNTNKCWMQVQLQVAFFAFNGREMDHRCNETFIMPPKVTLEPQSEEDVKLKFLPSHPGTFMLKIELLVTSLIQNEMNLRWQRLPVVMNLDGISETADIELLFREERFLDFGEMCYGSVCQQELTVLNKGRAEVPLQLYVENTPTGTNGPLFLLHSNEQDMKATKLCTTIQGRNEHSSSIKPKTIIITFNAPSSTFRAIDEKTMSPPDEFSNQLRVVTNTKNPKEIGNIFMKAIVGISRLHSLKTMQAITFNSTVGQTVSRIIPLRNAGNISLKLEPKIIGASAQFTVHPTSLKIKPGGESEIKVSFSSGFAVTSESRLLVTLLPDGHQYEWSLRGTCINAQPTLNKPILLCNKLSLDWSGVALLTKKQQRIVLKNNSNSKSIDLSVCISDSHPNFQIHPNTSLQERSINKYETTLKPSAELPIHISYSPTSLSMDKSSLVLRTTNGATKYVIPLSGYGGCSNLDISGAKVVNGEFVVDLGHLSIGQKRTVTLMLRNSGMRASFVALKCFSDITARIEYPSTHVTISPNNFVLMEKTSCQITLTYQPLKEHALKAQRGSFTPAQLVIFSGDEVLRREYRKYRRRTTNIQKSKTLKNLSITSDFLNESHVTEDIKYNDIADWEDFFLTSLKRNVVAMVTKPVIATQSFDKNVVKDEELVHILPNVSNRRKNSFEEFKSQTELWTVSPSSLNIDLSSTSDASTSQCRLKIINYSNKELPFECSCPTGDGFVITPSKDRIPPHGQLGVRVDPKRSFLSKLNKTEWMGQLSITCGNERKTVQFDIRNIPCHKATPIPSKDIEGRCSVEYDKSTTKDMPEWEVYPKEVELDSSLPSTECRLKITNNTNKPLPFEFIWPAETLVITPSKDKVPPFETLGVRIDARHTFLAKHEEDFWAGCVYVQCGCEQKKVKINMKNLKKRISKTNGLKKNATRSPPLLNPSHDLSLEPHQHPSSTKKASAKESCSISPHTMEFDATPCNTNQDSIFTISNSSMKDIQWSVQPVGPTYFKSIEADAQITSTKSKIFQFLNSNGIVGAQQITKLPIMFKPTQAGIYSQFWDFEVSHGNGRREKTRIELTGKGKSIDISTSKMPPKTLQTSVAAMVTSDRLGNIFLKDDVVEFPATKVGKTKEMKFRLCNDGTEVTRIRLSGFHSPFSVVEKHTKLFLKPKSYIRVPVTFTPTVANSSFTGLIIVSLDNQQQNGGNICVQLSGTSSF</sequence>
<dbReference type="Pfam" id="PF22065">
    <property type="entry name" value="Cep192_D7"/>
    <property type="match status" value="1"/>
</dbReference>
<accession>A0A7M6DNS3</accession>
<dbReference type="Pfam" id="PF22060">
    <property type="entry name" value="Cep192_D1"/>
    <property type="match status" value="1"/>
</dbReference>
<feature type="domain" description="Cep192-like" evidence="8">
    <location>
        <begin position="1540"/>
        <end position="1710"/>
    </location>
</feature>
<dbReference type="Pfam" id="PF22076">
    <property type="entry name" value="Cep192_D6"/>
    <property type="match status" value="2"/>
</dbReference>
<dbReference type="Pfam" id="PF22073">
    <property type="entry name" value="Cep192_D4"/>
    <property type="match status" value="1"/>
</dbReference>
<dbReference type="GO" id="GO:0090307">
    <property type="term" value="P:mitotic spindle assembly"/>
    <property type="evidence" value="ECO:0007669"/>
    <property type="project" value="TreeGrafter"/>
</dbReference>
<feature type="region of interest" description="Disordered" evidence="1">
    <location>
        <begin position="213"/>
        <end position="247"/>
    </location>
</feature>
<evidence type="ECO:0000259" key="8">
    <source>
        <dbReference type="Pfam" id="PF22074"/>
    </source>
</evidence>
<evidence type="ECO:0000259" key="2">
    <source>
        <dbReference type="Pfam" id="PF22060"/>
    </source>
</evidence>
<dbReference type="InterPro" id="IPR054089">
    <property type="entry name" value="Cep192-like_D3"/>
</dbReference>
<dbReference type="GO" id="GO:0051298">
    <property type="term" value="P:centrosome duplication"/>
    <property type="evidence" value="ECO:0007669"/>
    <property type="project" value="InterPro"/>
</dbReference>
<dbReference type="GO" id="GO:0000242">
    <property type="term" value="C:pericentriolar material"/>
    <property type="evidence" value="ECO:0007669"/>
    <property type="project" value="TreeGrafter"/>
</dbReference>
<feature type="domain" description="Cep192-like" evidence="9">
    <location>
        <begin position="1753"/>
        <end position="1855"/>
    </location>
</feature>
<feature type="domain" description="Cep192-like" evidence="6">
    <location>
        <begin position="1314"/>
        <end position="1410"/>
    </location>
</feature>
<feature type="region of interest" description="Disordered" evidence="1">
    <location>
        <begin position="676"/>
        <end position="722"/>
    </location>
</feature>